<evidence type="ECO:0000313" key="4">
    <source>
        <dbReference type="EMBL" id="CZT11582.1"/>
    </source>
</evidence>
<keyword evidence="2" id="KW-0812">Transmembrane</keyword>
<name>A0A1E1LM50_9HELO</name>
<sequence length="266" mass="27600">MSSSPEVFTPPHSDLEVSPPGQHQVTVADKFYADQPPQSAVPPNYYYASPESDARKQRTICGVRPATFFLSLALVVVTLVAAIGGGVGGTMAVNNAKSANVVNSNAAACTSTVFSTASATPTSLDAFPSSTASGTETSPTSSSSTTSSIIMVPTAGTVFLDCPTIDGTQIQMNLGSPYVFNLVCGRDFPGAKNDIVALTVYSVDDCARACASMNRNSGSKICKGAAYKSDLTLNVPVNYGNCWLKNTTSTPSDTKGKNDLVALLLQ</sequence>
<feature type="domain" description="Apple" evidence="3">
    <location>
        <begin position="182"/>
        <end position="254"/>
    </location>
</feature>
<feature type="region of interest" description="Disordered" evidence="1">
    <location>
        <begin position="1"/>
        <end position="21"/>
    </location>
</feature>
<protein>
    <recommendedName>
        <fullName evidence="3">Apple domain-containing protein</fullName>
    </recommendedName>
</protein>
<feature type="compositionally biased region" description="Low complexity" evidence="1">
    <location>
        <begin position="129"/>
        <end position="147"/>
    </location>
</feature>
<proteinExistence type="predicted"/>
<organism evidence="4 5">
    <name type="scientific">Rhynchosporium agropyri</name>
    <dbReference type="NCBI Taxonomy" id="914238"/>
    <lineage>
        <taxon>Eukaryota</taxon>
        <taxon>Fungi</taxon>
        <taxon>Dikarya</taxon>
        <taxon>Ascomycota</taxon>
        <taxon>Pezizomycotina</taxon>
        <taxon>Leotiomycetes</taxon>
        <taxon>Helotiales</taxon>
        <taxon>Ploettnerulaceae</taxon>
        <taxon>Rhynchosporium</taxon>
    </lineage>
</organism>
<evidence type="ECO:0000259" key="3">
    <source>
        <dbReference type="Pfam" id="PF00024"/>
    </source>
</evidence>
<dbReference type="InterPro" id="IPR003609">
    <property type="entry name" value="Pan_app"/>
</dbReference>
<keyword evidence="2" id="KW-0472">Membrane</keyword>
<keyword evidence="5" id="KW-1185">Reference proteome</keyword>
<keyword evidence="2" id="KW-1133">Transmembrane helix</keyword>
<dbReference type="Pfam" id="PF00024">
    <property type="entry name" value="PAN_1"/>
    <property type="match status" value="1"/>
</dbReference>
<feature type="region of interest" description="Disordered" evidence="1">
    <location>
        <begin position="126"/>
        <end position="147"/>
    </location>
</feature>
<evidence type="ECO:0000256" key="1">
    <source>
        <dbReference type="SAM" id="MobiDB-lite"/>
    </source>
</evidence>
<evidence type="ECO:0000256" key="2">
    <source>
        <dbReference type="SAM" id="Phobius"/>
    </source>
</evidence>
<evidence type="ECO:0000313" key="5">
    <source>
        <dbReference type="Proteomes" id="UP000178912"/>
    </source>
</evidence>
<reference evidence="5" key="1">
    <citation type="submission" date="2016-03" db="EMBL/GenBank/DDBJ databases">
        <authorList>
            <person name="Guldener U."/>
        </authorList>
    </citation>
    <scope>NUCLEOTIDE SEQUENCE [LARGE SCALE GENOMIC DNA]</scope>
    <source>
        <strain evidence="5">04CH-RAC-A.6.1</strain>
    </source>
</reference>
<dbReference type="Proteomes" id="UP000178912">
    <property type="component" value="Unassembled WGS sequence"/>
</dbReference>
<accession>A0A1E1LM50</accession>
<dbReference type="OrthoDB" id="5358884at2759"/>
<dbReference type="AlphaFoldDB" id="A0A1E1LM50"/>
<dbReference type="EMBL" id="FJUX01000142">
    <property type="protein sequence ID" value="CZT11582.1"/>
    <property type="molecule type" value="Genomic_DNA"/>
</dbReference>
<feature type="transmembrane region" description="Helical" evidence="2">
    <location>
        <begin position="66"/>
        <end position="87"/>
    </location>
</feature>
<gene>
    <name evidence="4" type="ORF">RAG0_15678</name>
</gene>